<organism evidence="2 3">
    <name type="scientific">Acanthosepion pharaonis</name>
    <name type="common">Pharaoh cuttlefish</name>
    <name type="synonym">Sepia pharaonis</name>
    <dbReference type="NCBI Taxonomy" id="158019"/>
    <lineage>
        <taxon>Eukaryota</taxon>
        <taxon>Metazoa</taxon>
        <taxon>Spiralia</taxon>
        <taxon>Lophotrochozoa</taxon>
        <taxon>Mollusca</taxon>
        <taxon>Cephalopoda</taxon>
        <taxon>Coleoidea</taxon>
        <taxon>Decapodiformes</taxon>
        <taxon>Sepiida</taxon>
        <taxon>Sepiina</taxon>
        <taxon>Sepiidae</taxon>
        <taxon>Acanthosepion</taxon>
    </lineage>
</organism>
<proteinExistence type="predicted"/>
<feature type="region of interest" description="Disordered" evidence="1">
    <location>
        <begin position="226"/>
        <end position="283"/>
    </location>
</feature>
<feature type="region of interest" description="Disordered" evidence="1">
    <location>
        <begin position="1"/>
        <end position="51"/>
    </location>
</feature>
<protein>
    <submittedName>
        <fullName evidence="2">Uncharacterized protein</fullName>
    </submittedName>
</protein>
<gene>
    <name evidence="2" type="ORF">SPHA_57125</name>
</gene>
<evidence type="ECO:0000313" key="2">
    <source>
        <dbReference type="EMBL" id="CAE1304551.1"/>
    </source>
</evidence>
<accession>A0A812DRA4</accession>
<feature type="compositionally biased region" description="Low complexity" evidence="1">
    <location>
        <begin position="120"/>
        <end position="133"/>
    </location>
</feature>
<dbReference type="AlphaFoldDB" id="A0A812DRA4"/>
<feature type="region of interest" description="Disordered" evidence="1">
    <location>
        <begin position="87"/>
        <end position="168"/>
    </location>
</feature>
<feature type="compositionally biased region" description="Low complexity" evidence="1">
    <location>
        <begin position="256"/>
        <end position="267"/>
    </location>
</feature>
<name>A0A812DRA4_ACAPH</name>
<reference evidence="2" key="1">
    <citation type="submission" date="2021-01" db="EMBL/GenBank/DDBJ databases">
        <authorList>
            <person name="Li R."/>
            <person name="Bekaert M."/>
        </authorList>
    </citation>
    <scope>NUCLEOTIDE SEQUENCE</scope>
    <source>
        <strain evidence="2">Farmed</strain>
    </source>
</reference>
<feature type="compositionally biased region" description="Basic residues" evidence="1">
    <location>
        <begin position="92"/>
        <end position="109"/>
    </location>
</feature>
<evidence type="ECO:0000256" key="1">
    <source>
        <dbReference type="SAM" id="MobiDB-lite"/>
    </source>
</evidence>
<comment type="caution">
    <text evidence="2">The sequence shown here is derived from an EMBL/GenBank/DDBJ whole genome shotgun (WGS) entry which is preliminary data.</text>
</comment>
<sequence>MPTSLAAHRPAQPVDLKTKVVASDSRHRDSAEAGPRSARDSSTNSVREDEVAIVADRRDTIVLRPTGRDLQTGPARWHRLPFRVSAMVSASRRSHVRPTPRPAAWRRGRRQEADDAGIDPSSRSSSPLAPRNRATGSFVGRQREEPPVRRRQQQLCRSSARERQKGQAVAASLNCRLGRGEIDMPHRANPPRCGWDDGDRPASIIASSGMSRVGAASSISVRRAPSGLQTISGRGSCPDPSSSASVAAARAEHWVSYSRSLSSLSRSPQIRTPPAAAESAAAC</sequence>
<evidence type="ECO:0000313" key="3">
    <source>
        <dbReference type="Proteomes" id="UP000597762"/>
    </source>
</evidence>
<dbReference type="EMBL" id="CAHIKZ030003832">
    <property type="protein sequence ID" value="CAE1304551.1"/>
    <property type="molecule type" value="Genomic_DNA"/>
</dbReference>
<dbReference type="Proteomes" id="UP000597762">
    <property type="component" value="Unassembled WGS sequence"/>
</dbReference>
<keyword evidence="3" id="KW-1185">Reference proteome</keyword>